<dbReference type="InterPro" id="IPR024384">
    <property type="entry name" value="DUF2742"/>
</dbReference>
<proteinExistence type="predicted"/>
<name>A0ABS6KMD9_9MYCO</name>
<evidence type="ECO:0000313" key="2">
    <source>
        <dbReference type="EMBL" id="MBU9764743.1"/>
    </source>
</evidence>
<dbReference type="EMBL" id="VOMB01000016">
    <property type="protein sequence ID" value="MBU9764743.1"/>
    <property type="molecule type" value="Genomic_DNA"/>
</dbReference>
<dbReference type="RefSeq" id="WP_308170536.1">
    <property type="nucleotide sequence ID" value="NZ_VOMB01000016.1"/>
</dbReference>
<evidence type="ECO:0000313" key="3">
    <source>
        <dbReference type="Proteomes" id="UP000812982"/>
    </source>
</evidence>
<protein>
    <submittedName>
        <fullName evidence="2">DUF2742 domain-containing protein</fullName>
    </submittedName>
</protein>
<accession>A0ABS6KMD9</accession>
<gene>
    <name evidence="2" type="ORF">FR943_12910</name>
</gene>
<keyword evidence="3" id="KW-1185">Reference proteome</keyword>
<feature type="region of interest" description="Disordered" evidence="1">
    <location>
        <begin position="100"/>
        <end position="132"/>
    </location>
</feature>
<evidence type="ECO:0000256" key="1">
    <source>
        <dbReference type="SAM" id="MobiDB-lite"/>
    </source>
</evidence>
<reference evidence="2 3" key="1">
    <citation type="journal article" date="2021" name="Sci. Rep.">
        <title>Phenotypic and genomic hallmarks of a novel, potentially pathogenic rapidly growing Mycobacterium species related to the Mycobacterium fortuitum complex.</title>
        <authorList>
            <person name="Gharbi R."/>
            <person name="Khanna V."/>
            <person name="Frigui W."/>
            <person name="Mhenni B."/>
            <person name="Brosch R."/>
            <person name="Mardassi H."/>
        </authorList>
    </citation>
    <scope>NUCLEOTIDE SEQUENCE [LARGE SCALE GENOMIC DNA]</scope>
    <source>
        <strain evidence="2 3">TNTM28</strain>
    </source>
</reference>
<dbReference type="Pfam" id="PF10888">
    <property type="entry name" value="DUF2742"/>
    <property type="match status" value="1"/>
</dbReference>
<organism evidence="2 3">
    <name type="scientific">[Mycobacterium] fortunisiensis</name>
    <dbReference type="NCBI Taxonomy" id="2600579"/>
    <lineage>
        <taxon>Bacteria</taxon>
        <taxon>Bacillati</taxon>
        <taxon>Actinomycetota</taxon>
        <taxon>Actinomycetes</taxon>
        <taxon>Mycobacteriales</taxon>
        <taxon>Mycobacteriaceae</taxon>
        <taxon>Mycolicibacterium</taxon>
    </lineage>
</organism>
<dbReference type="Proteomes" id="UP000812982">
    <property type="component" value="Unassembled WGS sequence"/>
</dbReference>
<sequence length="132" mass="14468">MSWFSVHGWVAPYLDTAGPYPMIGTPEWAALPDGDRRKWAAALDAARHWALRLECNQEARAEAAKAVAGGADWSQVAREMQQLADFRSANPWAKRVVEQTDIPGRAVESEPNSPSNGAAHGFQPSWAKRVVS</sequence>
<comment type="caution">
    <text evidence="2">The sequence shown here is derived from an EMBL/GenBank/DDBJ whole genome shotgun (WGS) entry which is preliminary data.</text>
</comment>